<reference evidence="3" key="1">
    <citation type="journal article" date="2023" name="Science">
        <title>Genome structures resolve the early diversification of teleost fishes.</title>
        <authorList>
            <person name="Parey E."/>
            <person name="Louis A."/>
            <person name="Montfort J."/>
            <person name="Bouchez O."/>
            <person name="Roques C."/>
            <person name="Iampietro C."/>
            <person name="Lluch J."/>
            <person name="Castinel A."/>
            <person name="Donnadieu C."/>
            <person name="Desvignes T."/>
            <person name="Floi Bucao C."/>
            <person name="Jouanno E."/>
            <person name="Wen M."/>
            <person name="Mejri S."/>
            <person name="Dirks R."/>
            <person name="Jansen H."/>
            <person name="Henkel C."/>
            <person name="Chen W.J."/>
            <person name="Zahm M."/>
            <person name="Cabau C."/>
            <person name="Klopp C."/>
            <person name="Thompson A.W."/>
            <person name="Robinson-Rechavi M."/>
            <person name="Braasch I."/>
            <person name="Lecointre G."/>
            <person name="Bobe J."/>
            <person name="Postlethwait J.H."/>
            <person name="Berthelot C."/>
            <person name="Roest Crollius H."/>
            <person name="Guiguen Y."/>
        </authorList>
    </citation>
    <scope>NUCLEOTIDE SEQUENCE</scope>
    <source>
        <strain evidence="3">Concon-B</strain>
    </source>
</reference>
<sequence length="1271" mass="140848">MQNKPQLKRSWGRGSVLYLSRAAKGEVCTSSPFTGLSVGRNASDGVRLFAKRHSDVVYTHSVCYETLALQKIKVLINVALQKLDILSVRCLSVFMLCFIFSYISTPPEALAALYVRAAAVASSQDGEQAVCEGLASEQEATERRRSGVSDLRHNNSPSTYQRPSDELPRLNFQIPRKSKERKALFQGLAPGSREFEDVVKILSSCYRDASSAGTFSYSKARLVHSELLEKDFVEKKRELKQDGRADKELVESYCFLLPDPAKLQWICEKGLSVGHTRITALGNPAMGVYLSKYSDLLQINPFDLGATGDIIIFKVMKGKVKSIYENMSKNPPDPTPKFDCHVSKSAPRVTSLLSYRGFELTQQYFYEYSFDEIKNRPRHVCPYAVVSFLYKGKEATPPPKPNAPLSFRSNCSSSEGHKARSSYTVWCGQLLNGGKVLYQVGLRSSTRPFLPFKLPEKLEIGTVMNLEQVKRKIPTELFSWETYTGTREVLKRGMYCSLFEVEDKSKHGNSLTALLQKLERERMVLVNPLLDKGFLFLLSSAQMANPSERRSGWTRCLQALFVFQESRGVSTLTSRRPPAPEPPAVEPQHPVMAELEAFIPALHYALMKLRSSAPPELGSGVERQARDYLCGRSDGQVRPYYMHEYKHNLDERDRLHAAPKQKHNLEGALRSYIYRPDVYLLAVAQARAMVDGLRRAPEYSPVPTGRTARRPTTTPRRCGAAEADPDVEEERGEARDGREAREEAREQQQQQQPWEARGLKRKLEEEAAAASTFKYLRRASLDNGEHSREDEGPSPPSLSAVMTCMGIRDTDLRKDGGHSTSRLMEMLATLNQAKKRAAEAAADGPLRGPLGGPLSPDAGPSEPLRYDTMIKLDLPARGDIDLRNPGGEEGQDDLEEQMAGSMSSLEVFSPCSSNEQHRPADNEGQMPWFLIPITGIKTEKYCLRGEDNPQDPRCLHNPAGSGQGSPEKPLGPLAQPPEDGHMALGEAEEAMEEEVEAEQEVLRARGGPEPPLLPAPEAASPSLDSIIDEALGHFSLGMRDILREGRVSHGPEPTPIPLEPPRRLWAPGVAFSEYISHYTSSVPIHGYVATLCQQMSSLVRPREEPGCPATDAVQPCPSPAPVHAPAHTPTPRLPPPLPLCLPTPLPLCLPPPLIPVVPLYSLTPLYLPSSPLLPLPLPLPLLIPPYLLTPPPTPLYLPPSRPLLPLVPLYPLPPLLTPLFPCTVRLTPSLTPLLTLLLSAPRPPWCPPLPRRRYPPLSPTRPPPPFPWPPP</sequence>
<dbReference type="PANTHER" id="PTHR16207">
    <property type="entry name" value="SET DOMAIN-CONTAINING PROTEIN"/>
    <property type="match status" value="1"/>
</dbReference>
<dbReference type="PANTHER" id="PTHR16207:SF1">
    <property type="entry name" value="PROTEIN TASOR"/>
    <property type="match status" value="1"/>
</dbReference>
<protein>
    <recommendedName>
        <fullName evidence="2">TASOR pseudo-PARP domain-containing protein</fullName>
    </recommendedName>
</protein>
<feature type="region of interest" description="Disordered" evidence="1">
    <location>
        <begin position="840"/>
        <end position="860"/>
    </location>
</feature>
<proteinExistence type="predicted"/>
<dbReference type="EMBL" id="JAFJMO010000013">
    <property type="protein sequence ID" value="KAJ8258364.1"/>
    <property type="molecule type" value="Genomic_DNA"/>
</dbReference>
<dbReference type="AlphaFoldDB" id="A0A9Q1D469"/>
<feature type="compositionally biased region" description="Low complexity" evidence="1">
    <location>
        <begin position="703"/>
        <end position="721"/>
    </location>
</feature>
<dbReference type="GO" id="GO:0003682">
    <property type="term" value="F:chromatin binding"/>
    <property type="evidence" value="ECO:0007669"/>
    <property type="project" value="TreeGrafter"/>
</dbReference>
<dbReference type="GO" id="GO:0045814">
    <property type="term" value="P:negative regulation of gene expression, epigenetic"/>
    <property type="evidence" value="ECO:0007669"/>
    <property type="project" value="InterPro"/>
</dbReference>
<feature type="region of interest" description="Disordered" evidence="1">
    <location>
        <begin position="943"/>
        <end position="1011"/>
    </location>
</feature>
<feature type="compositionally biased region" description="Low complexity" evidence="1">
    <location>
        <begin position="840"/>
        <end position="856"/>
    </location>
</feature>
<feature type="region of interest" description="Disordered" evidence="1">
    <location>
        <begin position="696"/>
        <end position="763"/>
    </location>
</feature>
<dbReference type="GO" id="GO:0000792">
    <property type="term" value="C:heterochromatin"/>
    <property type="evidence" value="ECO:0007669"/>
    <property type="project" value="TreeGrafter"/>
</dbReference>
<feature type="compositionally biased region" description="Pro residues" evidence="1">
    <location>
        <begin position="1256"/>
        <end position="1271"/>
    </location>
</feature>
<dbReference type="InterPro" id="IPR046432">
    <property type="entry name" value="TASOR"/>
</dbReference>
<evidence type="ECO:0000259" key="2">
    <source>
        <dbReference type="Pfam" id="PF12509"/>
    </source>
</evidence>
<feature type="compositionally biased region" description="Basic and acidic residues" evidence="1">
    <location>
        <begin position="732"/>
        <end position="746"/>
    </location>
</feature>
<dbReference type="InterPro" id="IPR022188">
    <property type="entry name" value="TASOR_DUF3715"/>
</dbReference>
<comment type="caution">
    <text evidence="3">The sequence shown here is derived from an EMBL/GenBank/DDBJ whole genome shotgun (WGS) entry which is preliminary data.</text>
</comment>
<dbReference type="GO" id="GO:0097355">
    <property type="term" value="P:protein localization to heterochromatin"/>
    <property type="evidence" value="ECO:0007669"/>
    <property type="project" value="TreeGrafter"/>
</dbReference>
<dbReference type="GO" id="GO:0005654">
    <property type="term" value="C:nucleoplasm"/>
    <property type="evidence" value="ECO:0007669"/>
    <property type="project" value="TreeGrafter"/>
</dbReference>
<name>A0A9Q1D469_CONCO</name>
<dbReference type="Proteomes" id="UP001152803">
    <property type="component" value="Unassembled WGS sequence"/>
</dbReference>
<evidence type="ECO:0000313" key="4">
    <source>
        <dbReference type="Proteomes" id="UP001152803"/>
    </source>
</evidence>
<feature type="region of interest" description="Disordered" evidence="1">
    <location>
        <begin position="1251"/>
        <end position="1271"/>
    </location>
</feature>
<evidence type="ECO:0000256" key="1">
    <source>
        <dbReference type="SAM" id="MobiDB-lite"/>
    </source>
</evidence>
<feature type="compositionally biased region" description="Low complexity" evidence="1">
    <location>
        <begin position="747"/>
        <end position="756"/>
    </location>
</feature>
<dbReference type="Gene3D" id="3.90.228.10">
    <property type="match status" value="1"/>
</dbReference>
<feature type="compositionally biased region" description="Acidic residues" evidence="1">
    <location>
        <begin position="986"/>
        <end position="999"/>
    </location>
</feature>
<keyword evidence="4" id="KW-1185">Reference proteome</keyword>
<organism evidence="3 4">
    <name type="scientific">Conger conger</name>
    <name type="common">Conger eel</name>
    <name type="synonym">Muraena conger</name>
    <dbReference type="NCBI Taxonomy" id="82655"/>
    <lineage>
        <taxon>Eukaryota</taxon>
        <taxon>Metazoa</taxon>
        <taxon>Chordata</taxon>
        <taxon>Craniata</taxon>
        <taxon>Vertebrata</taxon>
        <taxon>Euteleostomi</taxon>
        <taxon>Actinopterygii</taxon>
        <taxon>Neopterygii</taxon>
        <taxon>Teleostei</taxon>
        <taxon>Anguilliformes</taxon>
        <taxon>Congridae</taxon>
        <taxon>Conger</taxon>
    </lineage>
</organism>
<feature type="region of interest" description="Disordered" evidence="1">
    <location>
        <begin position="134"/>
        <end position="165"/>
    </location>
</feature>
<feature type="domain" description="TASOR pseudo-PARP" evidence="2">
    <location>
        <begin position="238"/>
        <end position="382"/>
    </location>
</feature>
<gene>
    <name evidence="3" type="ORF">COCON_G00173760</name>
</gene>
<evidence type="ECO:0000313" key="3">
    <source>
        <dbReference type="EMBL" id="KAJ8258364.1"/>
    </source>
</evidence>
<dbReference type="Pfam" id="PF12509">
    <property type="entry name" value="DUF3715"/>
    <property type="match status" value="1"/>
</dbReference>
<feature type="compositionally biased region" description="Basic and acidic residues" evidence="1">
    <location>
        <begin position="140"/>
        <end position="153"/>
    </location>
</feature>
<dbReference type="OrthoDB" id="5960959at2759"/>
<accession>A0A9Q1D469</accession>